<organism evidence="1 2">
    <name type="scientific">Vibrio gazogenes</name>
    <dbReference type="NCBI Taxonomy" id="687"/>
    <lineage>
        <taxon>Bacteria</taxon>
        <taxon>Pseudomonadati</taxon>
        <taxon>Pseudomonadota</taxon>
        <taxon>Gammaproteobacteria</taxon>
        <taxon>Vibrionales</taxon>
        <taxon>Vibrionaceae</taxon>
        <taxon>Vibrio</taxon>
    </lineage>
</organism>
<evidence type="ECO:0000313" key="2">
    <source>
        <dbReference type="Proteomes" id="UP000196708"/>
    </source>
</evidence>
<proteinExistence type="predicted"/>
<dbReference type="AlphaFoldDB" id="A0A1Z2SBD0"/>
<evidence type="ECO:0000313" key="1">
    <source>
        <dbReference type="EMBL" id="ASA54431.1"/>
    </source>
</evidence>
<accession>A0A1Z2SBD0</accession>
<dbReference type="EMBL" id="CP018835">
    <property type="protein sequence ID" value="ASA54431.1"/>
    <property type="molecule type" value="Genomic_DNA"/>
</dbReference>
<gene>
    <name evidence="1" type="ORF">BSQ33_00940</name>
</gene>
<name>A0A1Z2SBD0_VIBGA</name>
<reference evidence="1 2" key="1">
    <citation type="submission" date="2016-12" db="EMBL/GenBank/DDBJ databases">
        <authorList>
            <person name="Song W.-J."/>
            <person name="Kurnit D.M."/>
        </authorList>
    </citation>
    <scope>NUCLEOTIDE SEQUENCE [LARGE SCALE GENOMIC DNA]</scope>
    <source>
        <strain evidence="1 2">ATCC 43942</strain>
    </source>
</reference>
<sequence>MVDNVLDSTLEQYHNRMKQSHFLAKWFRFSEASISPLLLAKPVAKRHKRPISIKRMMKLIDCVGMFRYGAR</sequence>
<dbReference type="Proteomes" id="UP000196708">
    <property type="component" value="Chromosome 1"/>
</dbReference>
<evidence type="ECO:0008006" key="3">
    <source>
        <dbReference type="Google" id="ProtNLM"/>
    </source>
</evidence>
<dbReference type="KEGG" id="vga:BSQ33_00940"/>
<protein>
    <recommendedName>
        <fullName evidence="3">Transposase</fullName>
    </recommendedName>
</protein>